<comment type="caution">
    <text evidence="1">The sequence shown here is derived from an EMBL/GenBank/DDBJ whole genome shotgun (WGS) entry which is preliminary data.</text>
</comment>
<evidence type="ECO:0000313" key="2">
    <source>
        <dbReference type="Proteomes" id="UP001501116"/>
    </source>
</evidence>
<reference evidence="2" key="1">
    <citation type="journal article" date="2019" name="Int. J. Syst. Evol. Microbiol.">
        <title>The Global Catalogue of Microorganisms (GCM) 10K type strain sequencing project: providing services to taxonomists for standard genome sequencing and annotation.</title>
        <authorList>
            <consortium name="The Broad Institute Genomics Platform"/>
            <consortium name="The Broad Institute Genome Sequencing Center for Infectious Disease"/>
            <person name="Wu L."/>
            <person name="Ma J."/>
        </authorList>
    </citation>
    <scope>NUCLEOTIDE SEQUENCE [LARGE SCALE GENOMIC DNA]</scope>
    <source>
        <strain evidence="2">JCM 14545</strain>
    </source>
</reference>
<proteinExistence type="predicted"/>
<keyword evidence="2" id="KW-1185">Reference proteome</keyword>
<evidence type="ECO:0000313" key="1">
    <source>
        <dbReference type="EMBL" id="GAA1937597.1"/>
    </source>
</evidence>
<organism evidence="1 2">
    <name type="scientific">Amycolatopsis minnesotensis</name>
    <dbReference type="NCBI Taxonomy" id="337894"/>
    <lineage>
        <taxon>Bacteria</taxon>
        <taxon>Bacillati</taxon>
        <taxon>Actinomycetota</taxon>
        <taxon>Actinomycetes</taxon>
        <taxon>Pseudonocardiales</taxon>
        <taxon>Pseudonocardiaceae</taxon>
        <taxon>Amycolatopsis</taxon>
    </lineage>
</organism>
<sequence>MTRKPEPLTEQAVDAFETELIQAFRRAVRTRDLQPVIELADFLVASGATVRSRGGLLGLFWFQTSMLDKFRVDQSSGSSYGMLGLQLVNEGWCTHADMDNGISEYLFHLGLRKGSLPNALYDLMLETGRHRKHFRQVIRAAKITRLENEN</sequence>
<gene>
    <name evidence="1" type="ORF">GCM10009754_00780</name>
</gene>
<protein>
    <submittedName>
        <fullName evidence="1">Uncharacterized protein</fullName>
    </submittedName>
</protein>
<name>A0ABP5B936_9PSEU</name>
<accession>A0ABP5B936</accession>
<dbReference type="RefSeq" id="WP_344412044.1">
    <property type="nucleotide sequence ID" value="NZ_BAAANN010000001.1"/>
</dbReference>
<dbReference type="EMBL" id="BAAANN010000001">
    <property type="protein sequence ID" value="GAA1937597.1"/>
    <property type="molecule type" value="Genomic_DNA"/>
</dbReference>
<dbReference type="Proteomes" id="UP001501116">
    <property type="component" value="Unassembled WGS sequence"/>
</dbReference>